<evidence type="ECO:0000313" key="2">
    <source>
        <dbReference type="EMBL" id="VEL25166.1"/>
    </source>
</evidence>
<organism evidence="2 3">
    <name type="scientific">Protopolystoma xenopodis</name>
    <dbReference type="NCBI Taxonomy" id="117903"/>
    <lineage>
        <taxon>Eukaryota</taxon>
        <taxon>Metazoa</taxon>
        <taxon>Spiralia</taxon>
        <taxon>Lophotrochozoa</taxon>
        <taxon>Platyhelminthes</taxon>
        <taxon>Monogenea</taxon>
        <taxon>Polyopisthocotylea</taxon>
        <taxon>Polystomatidea</taxon>
        <taxon>Polystomatidae</taxon>
        <taxon>Protopolystoma</taxon>
    </lineage>
</organism>
<dbReference type="AlphaFoldDB" id="A0A3S5BYY2"/>
<protein>
    <submittedName>
        <fullName evidence="2">Uncharacterized protein</fullName>
    </submittedName>
</protein>
<feature type="region of interest" description="Disordered" evidence="1">
    <location>
        <begin position="36"/>
        <end position="69"/>
    </location>
</feature>
<dbReference type="EMBL" id="CAAALY010072055">
    <property type="protein sequence ID" value="VEL25166.1"/>
    <property type="molecule type" value="Genomic_DNA"/>
</dbReference>
<dbReference type="Proteomes" id="UP000784294">
    <property type="component" value="Unassembled WGS sequence"/>
</dbReference>
<gene>
    <name evidence="2" type="ORF">PXEA_LOCUS18606</name>
</gene>
<proteinExistence type="predicted"/>
<keyword evidence="3" id="KW-1185">Reference proteome</keyword>
<name>A0A3S5BYY2_9PLAT</name>
<sequence>MDMPWCFLRVLLSQSFEWLADWSFIMRPMLSCFTPAPSRQTHTAWPGPSEQRDASGCPLDPIPLVTAAP</sequence>
<comment type="caution">
    <text evidence="2">The sequence shown here is derived from an EMBL/GenBank/DDBJ whole genome shotgun (WGS) entry which is preliminary data.</text>
</comment>
<evidence type="ECO:0000256" key="1">
    <source>
        <dbReference type="SAM" id="MobiDB-lite"/>
    </source>
</evidence>
<reference evidence="2" key="1">
    <citation type="submission" date="2018-11" db="EMBL/GenBank/DDBJ databases">
        <authorList>
            <consortium name="Pathogen Informatics"/>
        </authorList>
    </citation>
    <scope>NUCLEOTIDE SEQUENCE</scope>
</reference>
<evidence type="ECO:0000313" key="3">
    <source>
        <dbReference type="Proteomes" id="UP000784294"/>
    </source>
</evidence>
<accession>A0A3S5BYY2</accession>